<evidence type="ECO:0000256" key="2">
    <source>
        <dbReference type="PROSITE-ProRule" id="PRU00047"/>
    </source>
</evidence>
<feature type="domain" description="CCHC-type" evidence="3">
    <location>
        <begin position="49"/>
        <end position="62"/>
    </location>
</feature>
<dbReference type="InterPro" id="IPR036397">
    <property type="entry name" value="RNaseH_sf"/>
</dbReference>
<keyword evidence="1" id="KW-0378">Hydrolase</keyword>
<dbReference type="Pfam" id="PF25597">
    <property type="entry name" value="SH3_retrovirus"/>
    <property type="match status" value="1"/>
</dbReference>
<dbReference type="InterPro" id="IPR012337">
    <property type="entry name" value="RNaseH-like_sf"/>
</dbReference>
<dbReference type="Gene3D" id="3.30.420.10">
    <property type="entry name" value="Ribonuclease H-like superfamily/Ribonuclease H"/>
    <property type="match status" value="1"/>
</dbReference>
<reference evidence="5" key="2">
    <citation type="submission" date="2022-01" db="EMBL/GenBank/DDBJ databases">
        <authorList>
            <person name="Yamashiro T."/>
            <person name="Shiraishi A."/>
            <person name="Satake H."/>
            <person name="Nakayama K."/>
        </authorList>
    </citation>
    <scope>NUCLEOTIDE SEQUENCE</scope>
</reference>
<evidence type="ECO:0000313" key="5">
    <source>
        <dbReference type="EMBL" id="GJS73702.1"/>
    </source>
</evidence>
<dbReference type="Pfam" id="PF13976">
    <property type="entry name" value="gag_pre-integrs"/>
    <property type="match status" value="1"/>
</dbReference>
<proteinExistence type="predicted"/>
<dbReference type="InterPro" id="IPR001584">
    <property type="entry name" value="Integrase_cat-core"/>
</dbReference>
<dbReference type="InterPro" id="IPR054722">
    <property type="entry name" value="PolX-like_BBD"/>
</dbReference>
<dbReference type="PROSITE" id="PS50994">
    <property type="entry name" value="INTEGRASE"/>
    <property type="match status" value="1"/>
</dbReference>
<dbReference type="InterPro" id="IPR001878">
    <property type="entry name" value="Znf_CCHC"/>
</dbReference>
<dbReference type="PANTHER" id="PTHR42648">
    <property type="entry name" value="TRANSPOSASE, PUTATIVE-RELATED"/>
    <property type="match status" value="1"/>
</dbReference>
<dbReference type="Pfam" id="PF22936">
    <property type="entry name" value="Pol_BBD"/>
    <property type="match status" value="1"/>
</dbReference>
<dbReference type="EMBL" id="BQNB010010173">
    <property type="protein sequence ID" value="GJS73702.1"/>
    <property type="molecule type" value="Genomic_DNA"/>
</dbReference>
<dbReference type="PROSITE" id="PS50158">
    <property type="entry name" value="ZF_CCHC"/>
    <property type="match status" value="1"/>
</dbReference>
<keyword evidence="2" id="KW-0479">Metal-binding</keyword>
<keyword evidence="2" id="KW-0863">Zinc-finger</keyword>
<name>A0ABQ4Y997_9ASTR</name>
<sequence>MLVAPPKQVTNHVAEPMAFYANMNQNKANKAGRKDVKGGRNDVRGYKHCTNCDQDGHTAEQCFEKIGYPDWYKGKKNKKNGKFVANVMDFGQETPFDMKFENELQRDQSFPGVDQKLVAAVCQEVMKMFQGKHGGQDANGASTSMHHAGMSLHVRTFALSSQSNGIRINQWIIDTGASDDMCPHITLFSTTFILTQPITIHLPDGTSKLVTTAGHIQLTPSVMLFNVLYVPEFKFNLLSVGKLLNTHKYFAQFFPSYCVFQDLLTKEVVAVGKGSRCLYTCTSLDPTSIPTGQQVVNSINVFDFQNSSVFSNTVLPKSTSDLYTIHARLGHLSVSKMIHLHDCKGLNKTDFTCDSCLLAKFYRLPFPKHTPSSTEIFELIHVDLWGPYKAPALNGAHYFYTIVDDKSKATWTYLVHTKDQVLDILSGFVKYAEVHFNAKFKFFRSDNGTEVVNQKVLQFLTSKGIFHQKSMAYTPQQNGVVERKHRHLLETARALRIHASLPKKFWGDCILAATYLINKMPMKQLSWKSPFEVLHGTPPSYDTLKTIGCLCYAASLKPHKDKFDPRGIKCVFIGYPPGQKGYKLYNLLTHEVFHSRDVLFMENVFPFKENSSSSPSVPFPNFQGSMVSPESDEIFEDGLPKSMILPDLIPMPVNKDNMEAPPAVDIVPPFSKAPPVRRSNRNTSKPKWLKDFVGPKSSANSAIHQPTYPLFSNKDFVATPKDHLAFLANVFDHIEPTSYSQACRNTDWMNAMEKELNALEQNITWELTELPTGHKPITSK</sequence>
<dbReference type="Pfam" id="PF00665">
    <property type="entry name" value="rve"/>
    <property type="match status" value="1"/>
</dbReference>
<accession>A0ABQ4Y997</accession>
<keyword evidence="2" id="KW-0862">Zinc</keyword>
<dbReference type="InterPro" id="IPR025724">
    <property type="entry name" value="GAG-pre-integrase_dom"/>
</dbReference>
<dbReference type="PANTHER" id="PTHR42648:SF31">
    <property type="entry name" value="RNA-DIRECTED DNA POLYMERASE"/>
    <property type="match status" value="1"/>
</dbReference>
<gene>
    <name evidence="5" type="ORF">Tco_0706543</name>
</gene>
<evidence type="ECO:0000259" key="3">
    <source>
        <dbReference type="PROSITE" id="PS50158"/>
    </source>
</evidence>
<organism evidence="5 6">
    <name type="scientific">Tanacetum coccineum</name>
    <dbReference type="NCBI Taxonomy" id="301880"/>
    <lineage>
        <taxon>Eukaryota</taxon>
        <taxon>Viridiplantae</taxon>
        <taxon>Streptophyta</taxon>
        <taxon>Embryophyta</taxon>
        <taxon>Tracheophyta</taxon>
        <taxon>Spermatophyta</taxon>
        <taxon>Magnoliopsida</taxon>
        <taxon>eudicotyledons</taxon>
        <taxon>Gunneridae</taxon>
        <taxon>Pentapetalae</taxon>
        <taxon>asterids</taxon>
        <taxon>campanulids</taxon>
        <taxon>Asterales</taxon>
        <taxon>Asteraceae</taxon>
        <taxon>Asteroideae</taxon>
        <taxon>Anthemideae</taxon>
        <taxon>Anthemidinae</taxon>
        <taxon>Tanacetum</taxon>
    </lineage>
</organism>
<evidence type="ECO:0000259" key="4">
    <source>
        <dbReference type="PROSITE" id="PS50994"/>
    </source>
</evidence>
<evidence type="ECO:0000313" key="6">
    <source>
        <dbReference type="Proteomes" id="UP001151760"/>
    </source>
</evidence>
<protein>
    <submittedName>
        <fullName evidence="5">Retrovirus-related pol polyprotein from transposon TNT 1-94</fullName>
    </submittedName>
</protein>
<comment type="caution">
    <text evidence="5">The sequence shown here is derived from an EMBL/GenBank/DDBJ whole genome shotgun (WGS) entry which is preliminary data.</text>
</comment>
<dbReference type="SUPFAM" id="SSF53098">
    <property type="entry name" value="Ribonuclease H-like"/>
    <property type="match status" value="1"/>
</dbReference>
<dbReference type="InterPro" id="IPR039537">
    <property type="entry name" value="Retrotran_Ty1/copia-like"/>
</dbReference>
<keyword evidence="1" id="KW-0645">Protease</keyword>
<dbReference type="InterPro" id="IPR057670">
    <property type="entry name" value="SH3_retrovirus"/>
</dbReference>
<evidence type="ECO:0000256" key="1">
    <source>
        <dbReference type="ARBA" id="ARBA00022670"/>
    </source>
</evidence>
<reference evidence="5" key="1">
    <citation type="journal article" date="2022" name="Int. J. Mol. Sci.">
        <title>Draft Genome of Tanacetum Coccineum: Genomic Comparison of Closely Related Tanacetum-Family Plants.</title>
        <authorList>
            <person name="Yamashiro T."/>
            <person name="Shiraishi A."/>
            <person name="Nakayama K."/>
            <person name="Satake H."/>
        </authorList>
    </citation>
    <scope>NUCLEOTIDE SEQUENCE</scope>
</reference>
<keyword evidence="6" id="KW-1185">Reference proteome</keyword>
<dbReference type="Proteomes" id="UP001151760">
    <property type="component" value="Unassembled WGS sequence"/>
</dbReference>
<feature type="domain" description="Integrase catalytic" evidence="4">
    <location>
        <begin position="367"/>
        <end position="538"/>
    </location>
</feature>